<evidence type="ECO:0000256" key="5">
    <source>
        <dbReference type="ARBA" id="ARBA00022825"/>
    </source>
</evidence>
<evidence type="ECO:0000256" key="4">
    <source>
        <dbReference type="ARBA" id="ARBA00022801"/>
    </source>
</evidence>
<dbReference type="InterPro" id="IPR040449">
    <property type="entry name" value="Peptidase_S66_N"/>
</dbReference>
<dbReference type="Pfam" id="PF02016">
    <property type="entry name" value="Peptidase_S66"/>
    <property type="match status" value="1"/>
</dbReference>
<feature type="active site" description="Charge relay system" evidence="6">
    <location>
        <position position="276"/>
    </location>
</feature>
<evidence type="ECO:0000259" key="7">
    <source>
        <dbReference type="Pfam" id="PF02016"/>
    </source>
</evidence>
<dbReference type="EMBL" id="SRHY01000026">
    <property type="protein sequence ID" value="TFJ92244.1"/>
    <property type="molecule type" value="Genomic_DNA"/>
</dbReference>
<keyword evidence="3" id="KW-0645">Protease</keyword>
<dbReference type="InterPro" id="IPR027461">
    <property type="entry name" value="Carboxypeptidase_A_C_sf"/>
</dbReference>
<name>A0A4Y9ACW2_9BACI</name>
<comment type="similarity">
    <text evidence="1">Belongs to the peptidase S66 family.</text>
</comment>
<feature type="domain" description="LD-carboxypeptidase C-terminal" evidence="8">
    <location>
        <begin position="176"/>
        <end position="291"/>
    </location>
</feature>
<keyword evidence="2 9" id="KW-0121">Carboxypeptidase</keyword>
<protein>
    <submittedName>
        <fullName evidence="9">LD-carboxypeptidase</fullName>
    </submittedName>
</protein>
<dbReference type="Proteomes" id="UP000298484">
    <property type="component" value="Unassembled WGS sequence"/>
</dbReference>
<keyword evidence="10" id="KW-1185">Reference proteome</keyword>
<proteinExistence type="inferred from homology"/>
<reference evidence="9 10" key="1">
    <citation type="submission" date="2019-03" db="EMBL/GenBank/DDBJ databases">
        <title>Genome sequence of Lentibacillus salicampi ATCC BAA-719.</title>
        <authorList>
            <person name="Maclea K.S."/>
            <person name="Simoes Junior M."/>
        </authorList>
    </citation>
    <scope>NUCLEOTIDE SEQUENCE [LARGE SCALE GENOMIC DNA]</scope>
    <source>
        <strain evidence="9 10">ATCC BAA-719</strain>
    </source>
</reference>
<dbReference type="Gene3D" id="3.50.30.60">
    <property type="entry name" value="LD-carboxypeptidase A C-terminal domain-like"/>
    <property type="match status" value="1"/>
</dbReference>
<dbReference type="Pfam" id="PF17676">
    <property type="entry name" value="Peptidase_S66C"/>
    <property type="match status" value="1"/>
</dbReference>
<sequence length="306" mass="33296">MKPQRLAKGDAIGITAPASPAEMSLVQQAIPFFEQMGLRVLLGNTIQLEHGYLAGTDDARLADFHQMIADDAIRAIIFARGGYGTPRIASRLDYHLIRQHPKILWGYSDITYLHTAIRQQTDLTTFHGPMPVSDIADENFDTLSAKMFEQLFDPVTLHYSDDISQLSVIVPGEATAELVGGNLSLLVSTLGTPFEIDTKGKLLLLEDIGEEPYRVDAMLNQLKLAGKLHAAVGIIIGDFADAEPPEGKPSLSLEQVFYHYFSGLSCPVVSGFKIGHCFPNFSLPLGETATLRTADKSLTVEAGVKA</sequence>
<evidence type="ECO:0000313" key="9">
    <source>
        <dbReference type="EMBL" id="TFJ92244.1"/>
    </source>
</evidence>
<keyword evidence="4" id="KW-0378">Hydrolase</keyword>
<evidence type="ECO:0000259" key="8">
    <source>
        <dbReference type="Pfam" id="PF17676"/>
    </source>
</evidence>
<dbReference type="SUPFAM" id="SSF141986">
    <property type="entry name" value="LD-carboxypeptidase A C-terminal domain-like"/>
    <property type="match status" value="1"/>
</dbReference>
<feature type="active site" description="Nucleophile" evidence="6">
    <location>
        <position position="108"/>
    </location>
</feature>
<evidence type="ECO:0000256" key="1">
    <source>
        <dbReference type="ARBA" id="ARBA00010233"/>
    </source>
</evidence>
<dbReference type="CDD" id="cd07025">
    <property type="entry name" value="Peptidase_S66"/>
    <property type="match status" value="1"/>
</dbReference>
<evidence type="ECO:0000313" key="10">
    <source>
        <dbReference type="Proteomes" id="UP000298484"/>
    </source>
</evidence>
<dbReference type="GO" id="GO:0008236">
    <property type="term" value="F:serine-type peptidase activity"/>
    <property type="evidence" value="ECO:0007669"/>
    <property type="project" value="UniProtKB-KW"/>
</dbReference>
<dbReference type="RefSeq" id="WP_135110671.1">
    <property type="nucleotide sequence ID" value="NZ_SRHY01000026.1"/>
</dbReference>
<dbReference type="InterPro" id="IPR003507">
    <property type="entry name" value="S66_fam"/>
</dbReference>
<dbReference type="SUPFAM" id="SSF52317">
    <property type="entry name" value="Class I glutamine amidotransferase-like"/>
    <property type="match status" value="1"/>
</dbReference>
<dbReference type="Gene3D" id="3.40.50.10740">
    <property type="entry name" value="Class I glutamine amidotransferase-like"/>
    <property type="match status" value="1"/>
</dbReference>
<dbReference type="OrthoDB" id="9807329at2"/>
<dbReference type="PANTHER" id="PTHR30237">
    <property type="entry name" value="MURAMOYLTETRAPEPTIDE CARBOXYPEPTIDASE"/>
    <property type="match status" value="1"/>
</dbReference>
<dbReference type="PANTHER" id="PTHR30237:SF2">
    <property type="entry name" value="MUREIN TETRAPEPTIDE CARBOXYPEPTIDASE"/>
    <property type="match status" value="1"/>
</dbReference>
<comment type="caution">
    <text evidence="9">The sequence shown here is derived from an EMBL/GenBank/DDBJ whole genome shotgun (WGS) entry which is preliminary data.</text>
</comment>
<dbReference type="PIRSF" id="PIRSF028757">
    <property type="entry name" value="LD-carboxypeptidase"/>
    <property type="match status" value="1"/>
</dbReference>
<dbReference type="InterPro" id="IPR029062">
    <property type="entry name" value="Class_I_gatase-like"/>
</dbReference>
<evidence type="ECO:0000256" key="6">
    <source>
        <dbReference type="PIRSR" id="PIRSR028757-1"/>
    </source>
</evidence>
<dbReference type="InterPro" id="IPR027478">
    <property type="entry name" value="LdcA_N"/>
</dbReference>
<organism evidence="9 10">
    <name type="scientific">Lentibacillus salicampi</name>
    <dbReference type="NCBI Taxonomy" id="175306"/>
    <lineage>
        <taxon>Bacteria</taxon>
        <taxon>Bacillati</taxon>
        <taxon>Bacillota</taxon>
        <taxon>Bacilli</taxon>
        <taxon>Bacillales</taxon>
        <taxon>Bacillaceae</taxon>
        <taxon>Lentibacillus</taxon>
    </lineage>
</organism>
<dbReference type="InterPro" id="IPR040921">
    <property type="entry name" value="Peptidase_S66C"/>
</dbReference>
<feature type="domain" description="LD-carboxypeptidase N-terminal" evidence="7">
    <location>
        <begin position="12"/>
        <end position="128"/>
    </location>
</feature>
<dbReference type="GO" id="GO:0004180">
    <property type="term" value="F:carboxypeptidase activity"/>
    <property type="evidence" value="ECO:0007669"/>
    <property type="project" value="UniProtKB-KW"/>
</dbReference>
<evidence type="ECO:0000256" key="3">
    <source>
        <dbReference type="ARBA" id="ARBA00022670"/>
    </source>
</evidence>
<feature type="active site" description="Charge relay system" evidence="6">
    <location>
        <position position="206"/>
    </location>
</feature>
<evidence type="ECO:0000256" key="2">
    <source>
        <dbReference type="ARBA" id="ARBA00022645"/>
    </source>
</evidence>
<dbReference type="GO" id="GO:0006508">
    <property type="term" value="P:proteolysis"/>
    <property type="evidence" value="ECO:0007669"/>
    <property type="project" value="UniProtKB-KW"/>
</dbReference>
<dbReference type="AlphaFoldDB" id="A0A4Y9ACW2"/>
<accession>A0A4Y9ACW2</accession>
<keyword evidence="5" id="KW-0720">Serine protease</keyword>
<gene>
    <name evidence="9" type="ORF">E4U82_13360</name>
</gene>